<reference evidence="1 2" key="1">
    <citation type="journal article" date="2015" name="Sci. Rep.">
        <title>Chromosome-level genome map provides insights into diverse defense mechanisms in the medicinal fungus Ganoderma sinense.</title>
        <authorList>
            <person name="Zhu Y."/>
            <person name="Xu J."/>
            <person name="Sun C."/>
            <person name="Zhou S."/>
            <person name="Xu H."/>
            <person name="Nelson D.R."/>
            <person name="Qian J."/>
            <person name="Song J."/>
            <person name="Luo H."/>
            <person name="Xiang L."/>
            <person name="Li Y."/>
            <person name="Xu Z."/>
            <person name="Ji A."/>
            <person name="Wang L."/>
            <person name="Lu S."/>
            <person name="Hayward A."/>
            <person name="Sun W."/>
            <person name="Li X."/>
            <person name="Schwartz D.C."/>
            <person name="Wang Y."/>
            <person name="Chen S."/>
        </authorList>
    </citation>
    <scope>NUCLEOTIDE SEQUENCE [LARGE SCALE GENOMIC DNA]</scope>
    <source>
        <strain evidence="1 2">ZZ0214-1</strain>
    </source>
</reference>
<gene>
    <name evidence="1" type="ORF">GSI_09625</name>
</gene>
<keyword evidence="2" id="KW-1185">Reference proteome</keyword>
<sequence>MQTPTGICTGAAPSTESSEGFLSVAALKLTLNTFFEGESQSAVNSSNTSGVVALDARTGDDGDDGTESSARRTGSVAALCWEGVGECSKCSERRAGKE</sequence>
<name>A0A2G8S354_9APHY</name>
<evidence type="ECO:0000313" key="1">
    <source>
        <dbReference type="EMBL" id="PIL28213.1"/>
    </source>
</evidence>
<organism evidence="1 2">
    <name type="scientific">Ganoderma sinense ZZ0214-1</name>
    <dbReference type="NCBI Taxonomy" id="1077348"/>
    <lineage>
        <taxon>Eukaryota</taxon>
        <taxon>Fungi</taxon>
        <taxon>Dikarya</taxon>
        <taxon>Basidiomycota</taxon>
        <taxon>Agaricomycotina</taxon>
        <taxon>Agaricomycetes</taxon>
        <taxon>Polyporales</taxon>
        <taxon>Polyporaceae</taxon>
        <taxon>Ganoderma</taxon>
    </lineage>
</organism>
<dbReference type="AlphaFoldDB" id="A0A2G8S354"/>
<dbReference type="Proteomes" id="UP000230002">
    <property type="component" value="Unassembled WGS sequence"/>
</dbReference>
<protein>
    <submittedName>
        <fullName evidence="1">Uncharacterized protein</fullName>
    </submittedName>
</protein>
<accession>A0A2G8S354</accession>
<dbReference type="EMBL" id="AYKW01000026">
    <property type="protein sequence ID" value="PIL28213.1"/>
    <property type="molecule type" value="Genomic_DNA"/>
</dbReference>
<comment type="caution">
    <text evidence="1">The sequence shown here is derived from an EMBL/GenBank/DDBJ whole genome shotgun (WGS) entry which is preliminary data.</text>
</comment>
<proteinExistence type="predicted"/>
<evidence type="ECO:0000313" key="2">
    <source>
        <dbReference type="Proteomes" id="UP000230002"/>
    </source>
</evidence>